<evidence type="ECO:0000313" key="5">
    <source>
        <dbReference type="Proteomes" id="UP001148614"/>
    </source>
</evidence>
<protein>
    <recommendedName>
        <fullName evidence="3">VOC domain-containing protein</fullName>
    </recommendedName>
</protein>
<evidence type="ECO:0000259" key="3">
    <source>
        <dbReference type="PROSITE" id="PS51819"/>
    </source>
</evidence>
<keyword evidence="1" id="KW-0479">Metal-binding</keyword>
<feature type="region of interest" description="Disordered" evidence="2">
    <location>
        <begin position="1"/>
        <end position="25"/>
    </location>
</feature>
<dbReference type="FunFam" id="3.10.180.10:FF:000034">
    <property type="entry name" value="Glyoxalase/Bleomycin resistance protein/Dihydroxybiphenyl dioxygenase"/>
    <property type="match status" value="1"/>
</dbReference>
<dbReference type="GO" id="GO:0004493">
    <property type="term" value="F:methylmalonyl-CoA epimerase activity"/>
    <property type="evidence" value="ECO:0007669"/>
    <property type="project" value="TreeGrafter"/>
</dbReference>
<feature type="compositionally biased region" description="Low complexity" evidence="2">
    <location>
        <begin position="13"/>
        <end position="25"/>
    </location>
</feature>
<dbReference type="PANTHER" id="PTHR43048:SF3">
    <property type="entry name" value="METHYLMALONYL-COA EPIMERASE, MITOCHONDRIAL"/>
    <property type="match status" value="1"/>
</dbReference>
<dbReference type="Gene3D" id="3.10.180.10">
    <property type="entry name" value="2,3-Dihydroxybiphenyl 1,2-Dioxygenase, domain 1"/>
    <property type="match status" value="2"/>
</dbReference>
<keyword evidence="5" id="KW-1185">Reference proteome</keyword>
<dbReference type="SUPFAM" id="SSF54593">
    <property type="entry name" value="Glyoxalase/Bleomycin resistance protein/Dihydroxybiphenyl dioxygenase"/>
    <property type="match status" value="1"/>
</dbReference>
<gene>
    <name evidence="4" type="ORF">NPX13_g10759</name>
</gene>
<dbReference type="EMBL" id="JANPWZ010003176">
    <property type="protein sequence ID" value="KAJ3553925.1"/>
    <property type="molecule type" value="Genomic_DNA"/>
</dbReference>
<dbReference type="InterPro" id="IPR051785">
    <property type="entry name" value="MMCE/EMCE_epimerase"/>
</dbReference>
<dbReference type="AlphaFoldDB" id="A0A9W8TH73"/>
<dbReference type="InterPro" id="IPR037523">
    <property type="entry name" value="VOC_core"/>
</dbReference>
<dbReference type="GO" id="GO:0005739">
    <property type="term" value="C:mitochondrion"/>
    <property type="evidence" value="ECO:0007669"/>
    <property type="project" value="TreeGrafter"/>
</dbReference>
<feature type="domain" description="VOC" evidence="3">
    <location>
        <begin position="33"/>
        <end position="150"/>
    </location>
</feature>
<dbReference type="GO" id="GO:0046872">
    <property type="term" value="F:metal ion binding"/>
    <property type="evidence" value="ECO:0007669"/>
    <property type="project" value="UniProtKB-KW"/>
</dbReference>
<dbReference type="GO" id="GO:0046491">
    <property type="term" value="P:L-methylmalonyl-CoA metabolic process"/>
    <property type="evidence" value="ECO:0007669"/>
    <property type="project" value="TreeGrafter"/>
</dbReference>
<sequence>MHLHTTLARGNLSSKASDSATSGSDLSDLNQLVLAHIYYNYPDLEEAKIFLLDFGFTEVKKVTNGTTGDDEKIYFRGYGKDPWVLCAVKAETAGFGGAGFLVESEADLRLAATTLPNASEVFELKDAPGGGRCVTFRDPVDGWPMHLVHGSTEVEMLDITLPNIQFNYPTEKTRPPGEFQRFTKRPAPVHKLGHFGVRTTNLAKADEFYRSRFSLLASDFVHEADGANILAFYRLDRGSEAVDHHSFFLAEGPSYKVHHSSYETHDFDTQVLGHDWLREKGHKNCWGVGRHVLGSQIFDYWFDPSGFIFEHYVDGDLLTADLPTQRSQAGPGTMHVWGPEVPSSFLE</sequence>
<proteinExistence type="predicted"/>
<dbReference type="PROSITE" id="PS51819">
    <property type="entry name" value="VOC"/>
    <property type="match status" value="2"/>
</dbReference>
<evidence type="ECO:0000313" key="4">
    <source>
        <dbReference type="EMBL" id="KAJ3553925.1"/>
    </source>
</evidence>
<evidence type="ECO:0000256" key="1">
    <source>
        <dbReference type="ARBA" id="ARBA00022723"/>
    </source>
</evidence>
<dbReference type="Proteomes" id="UP001148614">
    <property type="component" value="Unassembled WGS sequence"/>
</dbReference>
<evidence type="ECO:0000256" key="2">
    <source>
        <dbReference type="SAM" id="MobiDB-lite"/>
    </source>
</evidence>
<feature type="domain" description="VOC" evidence="3">
    <location>
        <begin position="191"/>
        <end position="314"/>
    </location>
</feature>
<reference evidence="4" key="1">
    <citation type="submission" date="2022-07" db="EMBL/GenBank/DDBJ databases">
        <title>Genome Sequence of Xylaria arbuscula.</title>
        <authorList>
            <person name="Buettner E."/>
        </authorList>
    </citation>
    <scope>NUCLEOTIDE SEQUENCE</scope>
    <source>
        <strain evidence="4">VT107</strain>
    </source>
</reference>
<dbReference type="VEuPathDB" id="FungiDB:F4678DRAFT_467204"/>
<comment type="caution">
    <text evidence="4">The sequence shown here is derived from an EMBL/GenBank/DDBJ whole genome shotgun (WGS) entry which is preliminary data.</text>
</comment>
<organism evidence="4 5">
    <name type="scientific">Xylaria arbuscula</name>
    <dbReference type="NCBI Taxonomy" id="114810"/>
    <lineage>
        <taxon>Eukaryota</taxon>
        <taxon>Fungi</taxon>
        <taxon>Dikarya</taxon>
        <taxon>Ascomycota</taxon>
        <taxon>Pezizomycotina</taxon>
        <taxon>Sordariomycetes</taxon>
        <taxon>Xylariomycetidae</taxon>
        <taxon>Xylariales</taxon>
        <taxon>Xylariaceae</taxon>
        <taxon>Xylaria</taxon>
    </lineage>
</organism>
<accession>A0A9W8TH73</accession>
<name>A0A9W8TH73_9PEZI</name>
<dbReference type="PANTHER" id="PTHR43048">
    <property type="entry name" value="METHYLMALONYL-COA EPIMERASE"/>
    <property type="match status" value="1"/>
</dbReference>
<dbReference type="InterPro" id="IPR029068">
    <property type="entry name" value="Glyas_Bleomycin-R_OHBP_Dase"/>
</dbReference>